<reference evidence="2 3" key="1">
    <citation type="journal article" date="2024" name="Ann. Entomol. Soc. Am.">
        <title>Genomic analyses of the southern and eastern yellowjacket wasps (Hymenoptera: Vespidae) reveal evolutionary signatures of social life.</title>
        <authorList>
            <person name="Catto M.A."/>
            <person name="Caine P.B."/>
            <person name="Orr S.E."/>
            <person name="Hunt B.G."/>
            <person name="Goodisman M.A.D."/>
        </authorList>
    </citation>
    <scope>NUCLEOTIDE SEQUENCE [LARGE SCALE GENOMIC DNA]</scope>
    <source>
        <strain evidence="2">232</strain>
        <tissue evidence="2">Head and thorax</tissue>
    </source>
</reference>
<dbReference type="EMBL" id="JAYRBN010000114">
    <property type="protein sequence ID" value="KAL2723523.1"/>
    <property type="molecule type" value="Genomic_DNA"/>
</dbReference>
<protein>
    <submittedName>
        <fullName evidence="2">Myb-like protein X</fullName>
    </submittedName>
</protein>
<evidence type="ECO:0000256" key="1">
    <source>
        <dbReference type="SAM" id="MobiDB-lite"/>
    </source>
</evidence>
<feature type="compositionally biased region" description="Basic residues" evidence="1">
    <location>
        <begin position="96"/>
        <end position="158"/>
    </location>
</feature>
<feature type="region of interest" description="Disordered" evidence="1">
    <location>
        <begin position="1"/>
        <end position="34"/>
    </location>
</feature>
<comment type="caution">
    <text evidence="2">The sequence shown here is derived from an EMBL/GenBank/DDBJ whole genome shotgun (WGS) entry which is preliminary data.</text>
</comment>
<keyword evidence="3" id="KW-1185">Reference proteome</keyword>
<dbReference type="AlphaFoldDB" id="A0ABD2ASE2"/>
<evidence type="ECO:0000313" key="2">
    <source>
        <dbReference type="EMBL" id="KAL2723523.1"/>
    </source>
</evidence>
<proteinExistence type="predicted"/>
<dbReference type="Proteomes" id="UP001607303">
    <property type="component" value="Unassembled WGS sequence"/>
</dbReference>
<organism evidence="2 3">
    <name type="scientific">Vespula maculifrons</name>
    <name type="common">Eastern yellow jacket</name>
    <name type="synonym">Wasp</name>
    <dbReference type="NCBI Taxonomy" id="7453"/>
    <lineage>
        <taxon>Eukaryota</taxon>
        <taxon>Metazoa</taxon>
        <taxon>Ecdysozoa</taxon>
        <taxon>Arthropoda</taxon>
        <taxon>Hexapoda</taxon>
        <taxon>Insecta</taxon>
        <taxon>Pterygota</taxon>
        <taxon>Neoptera</taxon>
        <taxon>Endopterygota</taxon>
        <taxon>Hymenoptera</taxon>
        <taxon>Apocrita</taxon>
        <taxon>Aculeata</taxon>
        <taxon>Vespoidea</taxon>
        <taxon>Vespidae</taxon>
        <taxon>Vespinae</taxon>
        <taxon>Vespula</taxon>
    </lineage>
</organism>
<sequence length="193" mass="23035">MRKIVEGPSAVGRRPSLDGRRSTADGRRPTAHAESESNWNFCSSKEIFNIKIDHNADSVLGDRTNDNLDSTCLNNYRCDNNTYFKTIKKWREETKKKRKKKKKEKKEKKKKRKKEKKKIKRIKNKRKRKKGKNKKIKRMTNKRKRKKGKNKKIKGTKNKKVEDEGKVMSTFMIQYRWLILFHTDDSKDKFTSI</sequence>
<gene>
    <name evidence="2" type="ORF">V1477_019374</name>
</gene>
<accession>A0ABD2ASE2</accession>
<name>A0ABD2ASE2_VESMC</name>
<feature type="compositionally biased region" description="Basic and acidic residues" evidence="1">
    <location>
        <begin position="15"/>
        <end position="34"/>
    </location>
</feature>
<evidence type="ECO:0000313" key="3">
    <source>
        <dbReference type="Proteomes" id="UP001607303"/>
    </source>
</evidence>
<feature type="region of interest" description="Disordered" evidence="1">
    <location>
        <begin position="92"/>
        <end position="165"/>
    </location>
</feature>